<sequence length="577" mass="65343">MIGTLMLNYIDALIRISKGGADDNPHSPGGILSPILNKLYEINMGDLSAAMALQFQMSEGMNERWQVWWQRQSELMSGAGYTDKEQLFSAPEWNNADAYTCIKDHYLYISQLIENSVSLLQCQDETLNMRLKFFSRQFLSALSPANFIFSNPEVAALTAKTQGENLIAGMNNLLEDARCSNEVLNVRQVSKTAFMPGKNLATTPGDVVFRNEICEIIQYRPLTKMVEHTPLLIIPPLINKFYILDLSETKSMVRWLLEQGHCVFMLSWKNPDHSQQNTNFENYVLNGVVKAVSVVESITGSDQVNAVGYCLGGTLLAASVAYYAARRMKKHIKSATYLATIIDFSMPGELEVFCDPQLIAVIDEQNRQRGYMDGRQLNVTFNLLRENTLYWNYYVDRYLKGKSLSSFDLLYWSSDSTNMTAACWYDIVQGFYLENRLVQPRSCKIGGVYIDITRVDIPAYFVATQEDHIALWQGVYEGARYFKEHATFVLGKSGHVAGIINPPAKGKYGYWENSQPSECPDQWLSNAHEHAGSWWEHWGRWLKATEKKEPVTAYATGNELHPVLGAAPGEYVMEKLV</sequence>
<dbReference type="InterPro" id="IPR051321">
    <property type="entry name" value="PHA/PHB_synthase"/>
</dbReference>
<dbReference type="Gene3D" id="3.40.50.1820">
    <property type="entry name" value="alpha/beta hydrolase"/>
    <property type="match status" value="1"/>
</dbReference>
<evidence type="ECO:0000256" key="2">
    <source>
        <dbReference type="ARBA" id="ARBA00022490"/>
    </source>
</evidence>
<keyword evidence="4" id="KW-0012">Acyltransferase</keyword>
<dbReference type="EMBL" id="CP023526">
    <property type="protein sequence ID" value="ATF95527.1"/>
    <property type="molecule type" value="Genomic_DNA"/>
</dbReference>
<dbReference type="RefSeq" id="WP_061277002.1">
    <property type="nucleotide sequence ID" value="NZ_CP023526.1"/>
</dbReference>
<evidence type="ECO:0000256" key="3">
    <source>
        <dbReference type="ARBA" id="ARBA00022679"/>
    </source>
</evidence>
<proteinExistence type="predicted"/>
<dbReference type="Proteomes" id="UP000217979">
    <property type="component" value="Plasmid unnamed"/>
</dbReference>
<name>A0A291E670_9ENTR</name>
<evidence type="ECO:0000313" key="7">
    <source>
        <dbReference type="Proteomes" id="UP000217979"/>
    </source>
</evidence>
<dbReference type="PANTHER" id="PTHR36837">
    <property type="entry name" value="POLY(3-HYDROXYALKANOATE) POLYMERASE SUBUNIT PHAC"/>
    <property type="match status" value="1"/>
</dbReference>
<dbReference type="GO" id="GO:0042619">
    <property type="term" value="P:poly-hydroxybutyrate biosynthetic process"/>
    <property type="evidence" value="ECO:0007669"/>
    <property type="project" value="InterPro"/>
</dbReference>
<evidence type="ECO:0000259" key="5">
    <source>
        <dbReference type="Pfam" id="PF07167"/>
    </source>
</evidence>
<dbReference type="AlphaFoldDB" id="A0A291E670"/>
<keyword evidence="2" id="KW-0963">Cytoplasm</keyword>
<dbReference type="NCBIfam" id="TIGR01838">
    <property type="entry name" value="PHA_synth_I"/>
    <property type="match status" value="1"/>
</dbReference>
<dbReference type="InterPro" id="IPR029058">
    <property type="entry name" value="AB_hydrolase_fold"/>
</dbReference>
<gene>
    <name evidence="6" type="ORF">CO704_26020</name>
</gene>
<dbReference type="InterPro" id="IPR010941">
    <property type="entry name" value="PhaC_N"/>
</dbReference>
<geneLocation type="plasmid" evidence="6">
    <name>unnamed</name>
</geneLocation>
<dbReference type="GO" id="GO:0005737">
    <property type="term" value="C:cytoplasm"/>
    <property type="evidence" value="ECO:0007669"/>
    <property type="project" value="UniProtKB-SubCell"/>
</dbReference>
<organism evidence="6 7">
    <name type="scientific">Cedecea neteri</name>
    <dbReference type="NCBI Taxonomy" id="158822"/>
    <lineage>
        <taxon>Bacteria</taxon>
        <taxon>Pseudomonadati</taxon>
        <taxon>Pseudomonadota</taxon>
        <taxon>Gammaproteobacteria</taxon>
        <taxon>Enterobacterales</taxon>
        <taxon>Enterobacteriaceae</taxon>
        <taxon>Cedecea</taxon>
    </lineage>
</organism>
<dbReference type="InterPro" id="IPR010963">
    <property type="entry name" value="PHA_synth_I"/>
</dbReference>
<keyword evidence="6" id="KW-0614">Plasmid</keyword>
<evidence type="ECO:0000313" key="6">
    <source>
        <dbReference type="EMBL" id="ATF95527.1"/>
    </source>
</evidence>
<evidence type="ECO:0000256" key="4">
    <source>
        <dbReference type="ARBA" id="ARBA00023315"/>
    </source>
</evidence>
<dbReference type="PANTHER" id="PTHR36837:SF5">
    <property type="entry name" value="POLY-3-HYDROXYBUTYRATE SYNTHASE"/>
    <property type="match status" value="1"/>
</dbReference>
<feature type="domain" description="Poly-beta-hydroxybutyrate polymerase N-terminal" evidence="5">
    <location>
        <begin position="85"/>
        <end position="256"/>
    </location>
</feature>
<dbReference type="GO" id="GO:0016746">
    <property type="term" value="F:acyltransferase activity"/>
    <property type="evidence" value="ECO:0007669"/>
    <property type="project" value="UniProtKB-KW"/>
</dbReference>
<reference evidence="6 7" key="1">
    <citation type="submission" date="2017-09" db="EMBL/GenBank/DDBJ databases">
        <title>FDA dAtabase for Regulatory Grade micrObial Sequences (FDA-ARGOS): Supporting development and validation of Infectious Disease Dx tests.</title>
        <authorList>
            <person name="Minogue T."/>
            <person name="Wolcott M."/>
            <person name="Wasieloski L."/>
            <person name="Aguilar W."/>
            <person name="Moore D."/>
            <person name="Tallon L."/>
            <person name="Sadzewicz L."/>
            <person name="Ott S."/>
            <person name="Zhao X."/>
            <person name="Nagaraj S."/>
            <person name="Vavikolanu K."/>
            <person name="Aluvathingal J."/>
            <person name="Nadendla S."/>
            <person name="Sichtig H."/>
        </authorList>
    </citation>
    <scope>NUCLEOTIDE SEQUENCE [LARGE SCALE GENOMIC DNA]</scope>
    <source>
        <strain evidence="6 7">FDAARGOS_392</strain>
        <plasmid evidence="7">Plasmid unnamed</plasmid>
    </source>
</reference>
<protein>
    <submittedName>
        <fullName evidence="6">Class I poly(R)-hydroxyalkanoic acid synthase</fullName>
    </submittedName>
</protein>
<keyword evidence="3" id="KW-0808">Transferase</keyword>
<dbReference type="Pfam" id="PF07167">
    <property type="entry name" value="PhaC_N"/>
    <property type="match status" value="1"/>
</dbReference>
<accession>A0A291E670</accession>
<dbReference type="SUPFAM" id="SSF53474">
    <property type="entry name" value="alpha/beta-Hydrolases"/>
    <property type="match status" value="1"/>
</dbReference>
<comment type="subcellular location">
    <subcellularLocation>
        <location evidence="1">Cytoplasm</location>
    </subcellularLocation>
</comment>
<evidence type="ECO:0000256" key="1">
    <source>
        <dbReference type="ARBA" id="ARBA00004496"/>
    </source>
</evidence>